<dbReference type="AlphaFoldDB" id="A0A1H3ICZ5"/>
<evidence type="ECO:0000256" key="7">
    <source>
        <dbReference type="ARBA" id="ARBA00022801"/>
    </source>
</evidence>
<comment type="cofactor">
    <cofactor evidence="1">
        <name>Mg(2+)</name>
        <dbReference type="ChEBI" id="CHEBI:18420"/>
    </cofactor>
</comment>
<keyword evidence="8" id="KW-0460">Magnesium</keyword>
<organism evidence="12 13">
    <name type="scientific">Tindallia californiensis</name>
    <dbReference type="NCBI Taxonomy" id="159292"/>
    <lineage>
        <taxon>Bacteria</taxon>
        <taxon>Bacillati</taxon>
        <taxon>Bacillota</taxon>
        <taxon>Clostridia</taxon>
        <taxon>Peptostreptococcales</taxon>
        <taxon>Tindalliaceae</taxon>
        <taxon>Tindallia</taxon>
    </lineage>
</organism>
<sequence length="242" mass="28685">MKKNIAAFFDIDGTLHRDSLMMEHFKRLIRYEIIDPHYWYSHAQKAFRNWDKRMGNYEDYLLEVAEIYLKSMKGQNKNYIDFIVEQVIDTKGDRVYRFTRDRIYWHKKQGHHVFFISGSPDYLVEKMAEKYEVEAYRATQYLVDDENNFTGEIVQMWDSESKKKAMADMIHKYQIDLAKSYAYGDTKGDLSMLQAVGNPVAINPAKELLTEIKGNELLRSKTMVIVERKDVIYKLDPCVEML</sequence>
<protein>
    <recommendedName>
        <fullName evidence="4">phosphoserine phosphatase</fullName>
        <ecNumber evidence="4">3.1.3.3</ecNumber>
    </recommendedName>
</protein>
<dbReference type="EC" id="3.1.3.3" evidence="4"/>
<name>A0A1H3ICZ5_9FIRM</name>
<dbReference type="OrthoDB" id="9794212at2"/>
<accession>A0A1H3ICZ5</accession>
<comment type="catalytic activity">
    <reaction evidence="11">
        <text>O-phospho-D-serine + H2O = D-serine + phosphate</text>
        <dbReference type="Rhea" id="RHEA:24873"/>
        <dbReference type="ChEBI" id="CHEBI:15377"/>
        <dbReference type="ChEBI" id="CHEBI:35247"/>
        <dbReference type="ChEBI" id="CHEBI:43474"/>
        <dbReference type="ChEBI" id="CHEBI:58680"/>
        <dbReference type="EC" id="3.1.3.3"/>
    </reaction>
</comment>
<gene>
    <name evidence="12" type="ORF">SAMN05192546_101104</name>
</gene>
<reference evidence="12 13" key="1">
    <citation type="submission" date="2016-10" db="EMBL/GenBank/DDBJ databases">
        <authorList>
            <person name="de Groot N.N."/>
        </authorList>
    </citation>
    <scope>NUCLEOTIDE SEQUENCE [LARGE SCALE GENOMIC DNA]</scope>
    <source>
        <strain evidence="12 13">APO</strain>
    </source>
</reference>
<proteinExistence type="inferred from homology"/>
<dbReference type="InterPro" id="IPR036412">
    <property type="entry name" value="HAD-like_sf"/>
</dbReference>
<comment type="similarity">
    <text evidence="3">Belongs to the HAD-like hydrolase superfamily. SerB family.</text>
</comment>
<dbReference type="GO" id="GO:0036424">
    <property type="term" value="F:L-phosphoserine phosphatase activity"/>
    <property type="evidence" value="ECO:0007669"/>
    <property type="project" value="TreeGrafter"/>
</dbReference>
<dbReference type="GO" id="GO:0005737">
    <property type="term" value="C:cytoplasm"/>
    <property type="evidence" value="ECO:0007669"/>
    <property type="project" value="TreeGrafter"/>
</dbReference>
<comment type="pathway">
    <text evidence="2">Amino-acid biosynthesis; L-serine biosynthesis; L-serine from 3-phospho-D-glycerate: step 3/3.</text>
</comment>
<dbReference type="RefSeq" id="WP_093309828.1">
    <property type="nucleotide sequence ID" value="NZ_FNPV01000001.1"/>
</dbReference>
<dbReference type="Proteomes" id="UP000199230">
    <property type="component" value="Unassembled WGS sequence"/>
</dbReference>
<dbReference type="Pfam" id="PF12710">
    <property type="entry name" value="HAD"/>
    <property type="match status" value="1"/>
</dbReference>
<evidence type="ECO:0000256" key="2">
    <source>
        <dbReference type="ARBA" id="ARBA00005135"/>
    </source>
</evidence>
<keyword evidence="13" id="KW-1185">Reference proteome</keyword>
<dbReference type="InterPro" id="IPR023214">
    <property type="entry name" value="HAD_sf"/>
</dbReference>
<dbReference type="Gene3D" id="1.20.1440.100">
    <property type="entry name" value="SG protein - dephosphorylation function"/>
    <property type="match status" value="1"/>
</dbReference>
<dbReference type="CDD" id="cd02612">
    <property type="entry name" value="HAD_PGPPase"/>
    <property type="match status" value="1"/>
</dbReference>
<dbReference type="InterPro" id="IPR006385">
    <property type="entry name" value="HAD_hydro_SerB1"/>
</dbReference>
<dbReference type="PANTHER" id="PTHR43344">
    <property type="entry name" value="PHOSPHOSERINE PHOSPHATASE"/>
    <property type="match status" value="1"/>
</dbReference>
<dbReference type="SUPFAM" id="SSF56784">
    <property type="entry name" value="HAD-like"/>
    <property type="match status" value="1"/>
</dbReference>
<dbReference type="PANTHER" id="PTHR43344:SF2">
    <property type="entry name" value="PHOSPHOSERINE PHOSPHATASE"/>
    <property type="match status" value="1"/>
</dbReference>
<evidence type="ECO:0000256" key="8">
    <source>
        <dbReference type="ARBA" id="ARBA00022842"/>
    </source>
</evidence>
<keyword evidence="7 12" id="KW-0378">Hydrolase</keyword>
<dbReference type="InterPro" id="IPR050582">
    <property type="entry name" value="HAD-like_SerB"/>
</dbReference>
<evidence type="ECO:0000256" key="4">
    <source>
        <dbReference type="ARBA" id="ARBA00012640"/>
    </source>
</evidence>
<evidence type="ECO:0000256" key="3">
    <source>
        <dbReference type="ARBA" id="ARBA00009184"/>
    </source>
</evidence>
<dbReference type="GO" id="GO:0006564">
    <property type="term" value="P:L-serine biosynthetic process"/>
    <property type="evidence" value="ECO:0007669"/>
    <property type="project" value="UniProtKB-KW"/>
</dbReference>
<comment type="catalytic activity">
    <reaction evidence="10">
        <text>O-phospho-L-serine + H2O = L-serine + phosphate</text>
        <dbReference type="Rhea" id="RHEA:21208"/>
        <dbReference type="ChEBI" id="CHEBI:15377"/>
        <dbReference type="ChEBI" id="CHEBI:33384"/>
        <dbReference type="ChEBI" id="CHEBI:43474"/>
        <dbReference type="ChEBI" id="CHEBI:57524"/>
        <dbReference type="EC" id="3.1.3.3"/>
    </reaction>
</comment>
<evidence type="ECO:0000256" key="9">
    <source>
        <dbReference type="ARBA" id="ARBA00023299"/>
    </source>
</evidence>
<keyword evidence="9" id="KW-0718">Serine biosynthesis</keyword>
<evidence type="ECO:0000256" key="6">
    <source>
        <dbReference type="ARBA" id="ARBA00022723"/>
    </source>
</evidence>
<evidence type="ECO:0000256" key="5">
    <source>
        <dbReference type="ARBA" id="ARBA00022605"/>
    </source>
</evidence>
<dbReference type="STRING" id="159292.SAMN05192546_101104"/>
<keyword evidence="5" id="KW-0028">Amino-acid biosynthesis</keyword>
<evidence type="ECO:0000256" key="11">
    <source>
        <dbReference type="ARBA" id="ARBA00048523"/>
    </source>
</evidence>
<keyword evidence="6" id="KW-0479">Metal-binding</keyword>
<evidence type="ECO:0000256" key="10">
    <source>
        <dbReference type="ARBA" id="ARBA00048138"/>
    </source>
</evidence>
<dbReference type="NCBIfam" id="TIGR01490">
    <property type="entry name" value="HAD-SF-IB-hyp1"/>
    <property type="match status" value="1"/>
</dbReference>
<dbReference type="EMBL" id="FNPV01000001">
    <property type="protein sequence ID" value="SDY25497.1"/>
    <property type="molecule type" value="Genomic_DNA"/>
</dbReference>
<dbReference type="Gene3D" id="3.40.50.1000">
    <property type="entry name" value="HAD superfamily/HAD-like"/>
    <property type="match status" value="1"/>
</dbReference>
<dbReference type="GO" id="GO:0000287">
    <property type="term" value="F:magnesium ion binding"/>
    <property type="evidence" value="ECO:0007669"/>
    <property type="project" value="TreeGrafter"/>
</dbReference>
<dbReference type="NCBIfam" id="TIGR01488">
    <property type="entry name" value="HAD-SF-IB"/>
    <property type="match status" value="1"/>
</dbReference>
<evidence type="ECO:0000256" key="1">
    <source>
        <dbReference type="ARBA" id="ARBA00001946"/>
    </source>
</evidence>
<evidence type="ECO:0000313" key="12">
    <source>
        <dbReference type="EMBL" id="SDY25497.1"/>
    </source>
</evidence>
<evidence type="ECO:0000313" key="13">
    <source>
        <dbReference type="Proteomes" id="UP000199230"/>
    </source>
</evidence>